<evidence type="ECO:0000313" key="3">
    <source>
        <dbReference type="Proteomes" id="UP000015105"/>
    </source>
</evidence>
<dbReference type="PROSITE" id="PS50878">
    <property type="entry name" value="RT_POL"/>
    <property type="match status" value="1"/>
</dbReference>
<keyword evidence="3" id="KW-1185">Reference proteome</keyword>
<proteinExistence type="predicted"/>
<reference evidence="3" key="2">
    <citation type="journal article" date="2017" name="Nat. Plants">
        <title>The Aegilops tauschii genome reveals multiple impacts of transposons.</title>
        <authorList>
            <person name="Zhao G."/>
            <person name="Zou C."/>
            <person name="Li K."/>
            <person name="Wang K."/>
            <person name="Li T."/>
            <person name="Gao L."/>
            <person name="Zhang X."/>
            <person name="Wang H."/>
            <person name="Yang Z."/>
            <person name="Liu X."/>
            <person name="Jiang W."/>
            <person name="Mao L."/>
            <person name="Kong X."/>
            <person name="Jiao Y."/>
            <person name="Jia J."/>
        </authorList>
    </citation>
    <scope>NUCLEOTIDE SEQUENCE [LARGE SCALE GENOMIC DNA]</scope>
    <source>
        <strain evidence="3">cv. AL8/78</strain>
    </source>
</reference>
<reference evidence="2" key="4">
    <citation type="submission" date="2019-03" db="UniProtKB">
        <authorList>
            <consortium name="EnsemblPlants"/>
        </authorList>
    </citation>
    <scope>IDENTIFICATION</scope>
</reference>
<evidence type="ECO:0000313" key="2">
    <source>
        <dbReference type="EnsemblPlants" id="AET2Gv20899600.1"/>
    </source>
</evidence>
<dbReference type="Gramene" id="AET2Gv20899600.1">
    <property type="protein sequence ID" value="AET2Gv20899600.1"/>
    <property type="gene ID" value="AET2Gv20899600"/>
</dbReference>
<dbReference type="EnsemblPlants" id="AET2Gv20899600.1">
    <property type="protein sequence ID" value="AET2Gv20899600.1"/>
    <property type="gene ID" value="AET2Gv20899600"/>
</dbReference>
<evidence type="ECO:0000259" key="1">
    <source>
        <dbReference type="PROSITE" id="PS50878"/>
    </source>
</evidence>
<reference evidence="3" key="1">
    <citation type="journal article" date="2014" name="Science">
        <title>Ancient hybridizations among the ancestral genomes of bread wheat.</title>
        <authorList>
            <consortium name="International Wheat Genome Sequencing Consortium,"/>
            <person name="Marcussen T."/>
            <person name="Sandve S.R."/>
            <person name="Heier L."/>
            <person name="Spannagl M."/>
            <person name="Pfeifer M."/>
            <person name="Jakobsen K.S."/>
            <person name="Wulff B.B."/>
            <person name="Steuernagel B."/>
            <person name="Mayer K.F."/>
            <person name="Olsen O.A."/>
        </authorList>
    </citation>
    <scope>NUCLEOTIDE SEQUENCE [LARGE SCALE GENOMIC DNA]</scope>
    <source>
        <strain evidence="3">cv. AL8/78</strain>
    </source>
</reference>
<sequence>AKAFDNVSWEYLLELLQALGFSARWRDWITMLLASSTSSFLLNGAEGKKILHYRGLRQGDPLSPLLFIIAIDPLHRLLQRAMELGQLDSLPGRDLS</sequence>
<name>A0A453CMX8_AEGTS</name>
<dbReference type="Proteomes" id="UP000015105">
    <property type="component" value="Chromosome 2D"/>
</dbReference>
<feature type="domain" description="Reverse transcriptase" evidence="1">
    <location>
        <begin position="1"/>
        <end position="96"/>
    </location>
</feature>
<dbReference type="SUPFAM" id="SSF56672">
    <property type="entry name" value="DNA/RNA polymerases"/>
    <property type="match status" value="1"/>
</dbReference>
<dbReference type="AlphaFoldDB" id="A0A453CMX8"/>
<dbReference type="Pfam" id="PF00078">
    <property type="entry name" value="RVT_1"/>
    <property type="match status" value="1"/>
</dbReference>
<dbReference type="InterPro" id="IPR043502">
    <property type="entry name" value="DNA/RNA_pol_sf"/>
</dbReference>
<organism evidence="2 3">
    <name type="scientific">Aegilops tauschii subsp. strangulata</name>
    <name type="common">Goatgrass</name>
    <dbReference type="NCBI Taxonomy" id="200361"/>
    <lineage>
        <taxon>Eukaryota</taxon>
        <taxon>Viridiplantae</taxon>
        <taxon>Streptophyta</taxon>
        <taxon>Embryophyta</taxon>
        <taxon>Tracheophyta</taxon>
        <taxon>Spermatophyta</taxon>
        <taxon>Magnoliopsida</taxon>
        <taxon>Liliopsida</taxon>
        <taxon>Poales</taxon>
        <taxon>Poaceae</taxon>
        <taxon>BOP clade</taxon>
        <taxon>Pooideae</taxon>
        <taxon>Triticodae</taxon>
        <taxon>Triticeae</taxon>
        <taxon>Triticinae</taxon>
        <taxon>Aegilops</taxon>
    </lineage>
</organism>
<protein>
    <recommendedName>
        <fullName evidence="1">Reverse transcriptase domain-containing protein</fullName>
    </recommendedName>
</protein>
<reference evidence="2" key="3">
    <citation type="journal article" date="2017" name="Nature">
        <title>Genome sequence of the progenitor of the wheat D genome Aegilops tauschii.</title>
        <authorList>
            <person name="Luo M.C."/>
            <person name="Gu Y.Q."/>
            <person name="Puiu D."/>
            <person name="Wang H."/>
            <person name="Twardziok S.O."/>
            <person name="Deal K.R."/>
            <person name="Huo N."/>
            <person name="Zhu T."/>
            <person name="Wang L."/>
            <person name="Wang Y."/>
            <person name="McGuire P.E."/>
            <person name="Liu S."/>
            <person name="Long H."/>
            <person name="Ramasamy R.K."/>
            <person name="Rodriguez J.C."/>
            <person name="Van S.L."/>
            <person name="Yuan L."/>
            <person name="Wang Z."/>
            <person name="Xia Z."/>
            <person name="Xiao L."/>
            <person name="Anderson O.D."/>
            <person name="Ouyang S."/>
            <person name="Liang Y."/>
            <person name="Zimin A.V."/>
            <person name="Pertea G."/>
            <person name="Qi P."/>
            <person name="Bennetzen J.L."/>
            <person name="Dai X."/>
            <person name="Dawson M.W."/>
            <person name="Muller H.G."/>
            <person name="Kugler K."/>
            <person name="Rivarola-Duarte L."/>
            <person name="Spannagl M."/>
            <person name="Mayer K.F.X."/>
            <person name="Lu F.H."/>
            <person name="Bevan M.W."/>
            <person name="Leroy P."/>
            <person name="Li P."/>
            <person name="You F.M."/>
            <person name="Sun Q."/>
            <person name="Liu Z."/>
            <person name="Lyons E."/>
            <person name="Wicker T."/>
            <person name="Salzberg S.L."/>
            <person name="Devos K.M."/>
            <person name="Dvorak J."/>
        </authorList>
    </citation>
    <scope>NUCLEOTIDE SEQUENCE [LARGE SCALE GENOMIC DNA]</scope>
    <source>
        <strain evidence="2">cv. AL8/78</strain>
    </source>
</reference>
<dbReference type="STRING" id="200361.A0A453CMX8"/>
<accession>A0A453CMX8</accession>
<dbReference type="PANTHER" id="PTHR19446">
    <property type="entry name" value="REVERSE TRANSCRIPTASES"/>
    <property type="match status" value="1"/>
</dbReference>
<reference evidence="2" key="5">
    <citation type="journal article" date="2021" name="G3 (Bethesda)">
        <title>Aegilops tauschii genome assembly Aet v5.0 features greater sequence contiguity and improved annotation.</title>
        <authorList>
            <person name="Wang L."/>
            <person name="Zhu T."/>
            <person name="Rodriguez J.C."/>
            <person name="Deal K.R."/>
            <person name="Dubcovsky J."/>
            <person name="McGuire P.E."/>
            <person name="Lux T."/>
            <person name="Spannagl M."/>
            <person name="Mayer K.F.X."/>
            <person name="Baldrich P."/>
            <person name="Meyers B.C."/>
            <person name="Huo N."/>
            <person name="Gu Y.Q."/>
            <person name="Zhou H."/>
            <person name="Devos K.M."/>
            <person name="Bennetzen J.L."/>
            <person name="Unver T."/>
            <person name="Budak H."/>
            <person name="Gulick P.J."/>
            <person name="Galiba G."/>
            <person name="Kalapos B."/>
            <person name="Nelson D.R."/>
            <person name="Li P."/>
            <person name="You F.M."/>
            <person name="Luo M.C."/>
            <person name="Dvorak J."/>
        </authorList>
    </citation>
    <scope>NUCLEOTIDE SEQUENCE [LARGE SCALE GENOMIC DNA]</scope>
    <source>
        <strain evidence="2">cv. AL8/78</strain>
    </source>
</reference>
<dbReference type="InterPro" id="IPR000477">
    <property type="entry name" value="RT_dom"/>
</dbReference>